<evidence type="ECO:0000313" key="1">
    <source>
        <dbReference type="EMBL" id="PRD45750.1"/>
    </source>
</evidence>
<dbReference type="InterPro" id="IPR021251">
    <property type="entry name" value="DUF2793"/>
</dbReference>
<comment type="caution">
    <text evidence="1">The sequence shown here is derived from an EMBL/GenBank/DDBJ whole genome shotgun (WGS) entry which is preliminary data.</text>
</comment>
<keyword evidence="2" id="KW-1185">Reference proteome</keyword>
<protein>
    <recommendedName>
        <fullName evidence="3">DUF2793 domain-containing protein</fullName>
    </recommendedName>
</protein>
<sequence length="466" mass="50039">MPHLTQSLRIQGGKQRRIRPLETTANLKLPYILPSQAQKHVTHNEALRALDALVQLSVIGRGATTPPSAPREGDRHIVADGPQEGWSGHAHDIAVFQDGGWAFYTPLPGWIAFVLAENLLAVFDGAQWARLSTGAAGMVEKLGVNTAADDTNRLAVKSDALLLSHDDVTPGTGDMRATLNKAAVVNDAGFIFQTGWSTRALSGLLGDDDWKVKVSPDGVTFYDGIVVDKDDGTVKFSRGVRDPNSGQLTTSLIPAVTKDIWRINVNTSSGSPRTYAISSVRESVVTLTTNQAEEIFSTDMRDASMVRVWNVSKSPAQSAWVNWNNAANQINVANMADIATWEAGETIRLGDPTGINALNMIALDISNYMFNNYGRVWRQRGLLFSNSVLGVGGPVRMDYSGSGATGTAFGSVSNGDGSTQSTMVSVFTTERSPISNSNLLFIRETIMAPATALAGTRLCRLVGIYA</sequence>
<organism evidence="1 2">
    <name type="scientific">Phyllobacterium phragmitis</name>
    <dbReference type="NCBI Taxonomy" id="2670329"/>
    <lineage>
        <taxon>Bacteria</taxon>
        <taxon>Pseudomonadati</taxon>
        <taxon>Pseudomonadota</taxon>
        <taxon>Alphaproteobacteria</taxon>
        <taxon>Hyphomicrobiales</taxon>
        <taxon>Phyllobacteriaceae</taxon>
        <taxon>Phyllobacterium</taxon>
    </lineage>
</organism>
<reference evidence="1 2" key="1">
    <citation type="submission" date="2018-02" db="EMBL/GenBank/DDBJ databases">
        <title>The draft genome of Phyllobacterium sp. 1N-3.</title>
        <authorList>
            <person name="Liu L."/>
            <person name="Li L."/>
            <person name="Zhang X."/>
            <person name="Wang T."/>
            <person name="Liang L."/>
        </authorList>
    </citation>
    <scope>NUCLEOTIDE SEQUENCE [LARGE SCALE GENOMIC DNA]</scope>
    <source>
        <strain evidence="1 2">1N-3</strain>
    </source>
</reference>
<evidence type="ECO:0008006" key="3">
    <source>
        <dbReference type="Google" id="ProtNLM"/>
    </source>
</evidence>
<gene>
    <name evidence="1" type="ORF">C5748_00910</name>
</gene>
<dbReference type="Proteomes" id="UP000239434">
    <property type="component" value="Unassembled WGS sequence"/>
</dbReference>
<dbReference type="Pfam" id="PF10983">
    <property type="entry name" value="DUF2793"/>
    <property type="match status" value="1"/>
</dbReference>
<name>A0A2S9IZ25_9HYPH</name>
<evidence type="ECO:0000313" key="2">
    <source>
        <dbReference type="Proteomes" id="UP000239434"/>
    </source>
</evidence>
<proteinExistence type="predicted"/>
<accession>A0A2S9IZ25</accession>
<dbReference type="AlphaFoldDB" id="A0A2S9IZ25"/>
<dbReference type="EMBL" id="PVBR01000001">
    <property type="protein sequence ID" value="PRD45750.1"/>
    <property type="molecule type" value="Genomic_DNA"/>
</dbReference>